<sequence length="1092" mass="122191">MFTVCSFHRKWCFLLLLVTGTCYSYAQERSSFDMTAPTTVYKPSSTASELVKVTDIPVSTYSGTANISFPLAVIQSGALRHPITLNYTGGGGIPVDQEGNWVGLGWDLSVGGVITRSAMGKNDELVTTPGYTAAAKSTKLPLYTDANPGSWLNSLSTCNKKDIGEGRVDLSPDIYFLNFGGHTAKMFFDKNGQVFFSPFKTWRLAGNQTAGFTITTEDGNRYEFRNIEHSSTSSETYPGDAISVNAGNSAWFLTRIVSATLRDSITFNYTPLTYTYEDGLPSYTVYDLLPGQSNSPCSGGGFMDTHRESYTLNYQTLHTHVLNSITYNGGKIQLTRSSDRKDVNSGNKYRLMGLEIFTASYAGFTLYKKFLFNQQYTNATKSDPLSKRMLLSSFYETGGTDTLKYLFSYIDPETLPAKQSMSQDHWGYFNGKNNGTLIPAYDDNMGNVLAGANREPDSVYMQKGLLQTITYPTGGVATFDYEPHRYSYYNAQYQYLPRRTDSVMTDAALTANTNFIGTTTGKAADTVMIVVPDIVGQKTTITYFVKGKIAGDALAEVLVYDANWRLKAAAGDSRNQTLTMALTLNSGQRYYLIARRDLATEQARISVYYKKYNYMPAAPVYSKMAGGNRIKRITLFDGVSHRNDIVRRYQYMLNDSISSGILLDLPKYEDVTFTAYYCNVSTSEGGGQPYKTGDLSYFTRYSTSLNSLGRTQGSPVGYSKVSILSGERGENGREDFFYTITGLYDEGGNGYPYAPKSSKEDLRGLLLAHKIYNAAGTILKATMNEYALNNAGGNANFAWIWGAKIGIRKSDGYPTTICPEGSKWSFIGSMYKICQYWPILRSRTDSTYDNNGNVLVSKVSYQYDPYNLQVINETSTNSDQRVLSKTYKYPLDFRGIAVYDSMLARNIQHEKIETIVKRDNVQIYREKTNFGFFHTFIAPASKELIYGDDPMESRLQFVRYDTDAHLLEQAKTEDVPEVYLWGYRNEFPVARIVGATYGEVIKLVNASVLNNPVSDQALRDEINKIRTAFADNSTQVYTYTYSPQAGVTSETDPAGRVTYYQYDSFQRLATLKDVDGNIIKHFDYRYQHPVSQ</sequence>
<evidence type="ECO:0000313" key="3">
    <source>
        <dbReference type="Proteomes" id="UP000002215"/>
    </source>
</evidence>
<feature type="signal peptide" evidence="1">
    <location>
        <begin position="1"/>
        <end position="26"/>
    </location>
</feature>
<dbReference type="Gene3D" id="2.180.10.10">
    <property type="entry name" value="RHS repeat-associated core"/>
    <property type="match status" value="1"/>
</dbReference>
<reference evidence="2 3" key="2">
    <citation type="journal article" date="2010" name="Stand. Genomic Sci.">
        <title>Complete genome sequence of Chitinophaga pinensis type strain (UQM 2034).</title>
        <authorList>
            <person name="Glavina Del Rio T."/>
            <person name="Abt B."/>
            <person name="Spring S."/>
            <person name="Lapidus A."/>
            <person name="Nolan M."/>
            <person name="Tice H."/>
            <person name="Copeland A."/>
            <person name="Cheng J.F."/>
            <person name="Chen F."/>
            <person name="Bruce D."/>
            <person name="Goodwin L."/>
            <person name="Pitluck S."/>
            <person name="Ivanova N."/>
            <person name="Mavromatis K."/>
            <person name="Mikhailova N."/>
            <person name="Pati A."/>
            <person name="Chen A."/>
            <person name="Palaniappan K."/>
            <person name="Land M."/>
            <person name="Hauser L."/>
            <person name="Chang Y.J."/>
            <person name="Jeffries C.D."/>
            <person name="Chain P."/>
            <person name="Saunders E."/>
            <person name="Detter J.C."/>
            <person name="Brettin T."/>
            <person name="Rohde M."/>
            <person name="Goker M."/>
            <person name="Bristow J."/>
            <person name="Eisen J.A."/>
            <person name="Markowitz V."/>
            <person name="Hugenholtz P."/>
            <person name="Kyrpides N.C."/>
            <person name="Klenk H.P."/>
            <person name="Lucas S."/>
        </authorList>
    </citation>
    <scope>NUCLEOTIDE SEQUENCE [LARGE SCALE GENOMIC DNA]</scope>
    <source>
        <strain evidence="3">ATCC 43595 / DSM 2588 / LMG 13176 / NBRC 15968 / NCIMB 11800 / UQM 2034</strain>
    </source>
</reference>
<keyword evidence="1" id="KW-0732">Signal</keyword>
<reference evidence="3" key="1">
    <citation type="submission" date="2009-08" db="EMBL/GenBank/DDBJ databases">
        <title>The complete genome of Chitinophaga pinensis DSM 2588.</title>
        <authorList>
            <consortium name="US DOE Joint Genome Institute (JGI-PGF)"/>
            <person name="Lucas S."/>
            <person name="Copeland A."/>
            <person name="Lapidus A."/>
            <person name="Glavina del Rio T."/>
            <person name="Dalin E."/>
            <person name="Tice H."/>
            <person name="Bruce D."/>
            <person name="Goodwin L."/>
            <person name="Pitluck S."/>
            <person name="Kyrpides N."/>
            <person name="Mavromatis K."/>
            <person name="Ivanova N."/>
            <person name="Mikhailova N."/>
            <person name="Sims D."/>
            <person name="Meinche L."/>
            <person name="Brettin T."/>
            <person name="Detter J.C."/>
            <person name="Han C."/>
            <person name="Larimer F."/>
            <person name="Land M."/>
            <person name="Hauser L."/>
            <person name="Markowitz V."/>
            <person name="Cheng J.-F."/>
            <person name="Hugenholtz P."/>
            <person name="Woyke T."/>
            <person name="Wu D."/>
            <person name="Spring S."/>
            <person name="Klenk H.-P."/>
            <person name="Eisen J.A."/>
        </authorList>
    </citation>
    <scope>NUCLEOTIDE SEQUENCE [LARGE SCALE GENOMIC DNA]</scope>
    <source>
        <strain evidence="3">ATCC 43595 / DSM 2588 / LMG 13176 / NBRC 15968 / NCIMB 11800 / UQM 2034</strain>
    </source>
</reference>
<dbReference type="KEGG" id="cpi:Cpin_4144"/>
<evidence type="ECO:0000313" key="2">
    <source>
        <dbReference type="EMBL" id="ACU61603.1"/>
    </source>
</evidence>
<gene>
    <name evidence="2" type="ordered locus">Cpin_4144</name>
</gene>
<dbReference type="Proteomes" id="UP000002215">
    <property type="component" value="Chromosome"/>
</dbReference>
<dbReference type="RefSeq" id="WP_012791775.1">
    <property type="nucleotide sequence ID" value="NC_013132.1"/>
</dbReference>
<name>A0A979G6J5_CHIPD</name>
<dbReference type="AlphaFoldDB" id="A0A979G6J5"/>
<dbReference type="OrthoDB" id="680656at2"/>
<dbReference type="EMBL" id="CP001699">
    <property type="protein sequence ID" value="ACU61603.1"/>
    <property type="molecule type" value="Genomic_DNA"/>
</dbReference>
<accession>A0A979G6J5</accession>
<dbReference type="InterPro" id="IPR031325">
    <property type="entry name" value="RHS_repeat"/>
</dbReference>
<proteinExistence type="predicted"/>
<organism evidence="2 3">
    <name type="scientific">Chitinophaga pinensis (strain ATCC 43595 / DSM 2588 / LMG 13176 / NBRC 15968 / NCIMB 11800 / UQM 2034)</name>
    <dbReference type="NCBI Taxonomy" id="485918"/>
    <lineage>
        <taxon>Bacteria</taxon>
        <taxon>Pseudomonadati</taxon>
        <taxon>Bacteroidota</taxon>
        <taxon>Chitinophagia</taxon>
        <taxon>Chitinophagales</taxon>
        <taxon>Chitinophagaceae</taxon>
        <taxon>Chitinophaga</taxon>
    </lineage>
</organism>
<feature type="chain" id="PRO_5036695704" evidence="1">
    <location>
        <begin position="27"/>
        <end position="1092"/>
    </location>
</feature>
<protein>
    <submittedName>
        <fullName evidence="2">YD repeat protein</fullName>
    </submittedName>
</protein>
<evidence type="ECO:0000256" key="1">
    <source>
        <dbReference type="SAM" id="SignalP"/>
    </source>
</evidence>
<dbReference type="Pfam" id="PF05593">
    <property type="entry name" value="RHS_repeat"/>
    <property type="match status" value="1"/>
</dbReference>